<protein>
    <submittedName>
        <fullName evidence="6">GDP-mannose mannosyl hydrolase</fullName>
    </submittedName>
</protein>
<dbReference type="NCBIfam" id="NF011963">
    <property type="entry name" value="PRK15434.1"/>
    <property type="match status" value="1"/>
</dbReference>
<evidence type="ECO:0000256" key="1">
    <source>
        <dbReference type="ARBA" id="ARBA00001946"/>
    </source>
</evidence>
<evidence type="ECO:0000256" key="4">
    <source>
        <dbReference type="ARBA" id="ARBA00022842"/>
    </source>
</evidence>
<name>A0ABT2YP30_9GAMM</name>
<dbReference type="Proteomes" id="UP001209713">
    <property type="component" value="Unassembled WGS sequence"/>
</dbReference>
<evidence type="ECO:0000259" key="5">
    <source>
        <dbReference type="PROSITE" id="PS51462"/>
    </source>
</evidence>
<accession>A0ABT2YP30</accession>
<organism evidence="6 7">
    <name type="scientific">Marinomonas sargassi</name>
    <dbReference type="NCBI Taxonomy" id="2984494"/>
    <lineage>
        <taxon>Bacteria</taxon>
        <taxon>Pseudomonadati</taxon>
        <taxon>Pseudomonadota</taxon>
        <taxon>Gammaproteobacteria</taxon>
        <taxon>Oceanospirillales</taxon>
        <taxon>Oceanospirillaceae</taxon>
        <taxon>Marinomonas</taxon>
    </lineage>
</organism>
<dbReference type="SUPFAM" id="SSF55811">
    <property type="entry name" value="Nudix"/>
    <property type="match status" value="1"/>
</dbReference>
<keyword evidence="3 6" id="KW-0378">Hydrolase</keyword>
<dbReference type="InterPro" id="IPR000086">
    <property type="entry name" value="NUDIX_hydrolase_dom"/>
</dbReference>
<keyword evidence="2" id="KW-0479">Metal-binding</keyword>
<reference evidence="6 7" key="1">
    <citation type="submission" date="2022-10" db="EMBL/GenBank/DDBJ databases">
        <title>Marinomonas transparenta sp. nov. and Marinomonas sargassi sp. nov., isolated from marine alga (Sargassum natans (L.) Gaillon).</title>
        <authorList>
            <person name="Wang Y."/>
        </authorList>
    </citation>
    <scope>NUCLEOTIDE SEQUENCE [LARGE SCALE GENOMIC DNA]</scope>
    <source>
        <strain evidence="6 7">C2222</strain>
    </source>
</reference>
<dbReference type="PIRSF" id="PIRSF037599">
    <property type="entry name" value="GDPMH"/>
    <property type="match status" value="1"/>
</dbReference>
<evidence type="ECO:0000256" key="2">
    <source>
        <dbReference type="ARBA" id="ARBA00022723"/>
    </source>
</evidence>
<dbReference type="PANTHER" id="PTHR43046:SF12">
    <property type="entry name" value="GDP-MANNOSE MANNOSYL HYDROLASE"/>
    <property type="match status" value="1"/>
</dbReference>
<dbReference type="PANTHER" id="PTHR43046">
    <property type="entry name" value="GDP-MANNOSE MANNOSYL HYDROLASE"/>
    <property type="match status" value="1"/>
</dbReference>
<comment type="caution">
    <text evidence="6">The sequence shown here is derived from an EMBL/GenBank/DDBJ whole genome shotgun (WGS) entry which is preliminary data.</text>
</comment>
<dbReference type="InterPro" id="IPR033715">
    <property type="entry name" value="GDPMH"/>
</dbReference>
<evidence type="ECO:0000313" key="7">
    <source>
        <dbReference type="Proteomes" id="UP001209713"/>
    </source>
</evidence>
<dbReference type="Pfam" id="PF00293">
    <property type="entry name" value="NUDIX"/>
    <property type="match status" value="1"/>
</dbReference>
<dbReference type="InterPro" id="IPR015797">
    <property type="entry name" value="NUDIX_hydrolase-like_dom_sf"/>
</dbReference>
<comment type="cofactor">
    <cofactor evidence="1">
        <name>Mg(2+)</name>
        <dbReference type="ChEBI" id="CHEBI:18420"/>
    </cofactor>
</comment>
<dbReference type="CDD" id="cd03430">
    <property type="entry name" value="NUDIX_GDPMH_NudD"/>
    <property type="match status" value="1"/>
</dbReference>
<evidence type="ECO:0000313" key="6">
    <source>
        <dbReference type="EMBL" id="MCV2401646.1"/>
    </source>
</evidence>
<keyword evidence="7" id="KW-1185">Reference proteome</keyword>
<feature type="domain" description="Nudix hydrolase" evidence="5">
    <location>
        <begin position="13"/>
        <end position="152"/>
    </location>
</feature>
<sequence length="171" mass="20276">MYLERDDFRHLVQYGVLFSIDLVVLDAQNRILVGERINRPAQGYWFVPGGRVYKNEALKKAFERICLDELGHAFNYQDVKPLGLYDHFYDDSAFGEDISTHYINAPYLIELSETEMLSLPSEQHRHYRWVQIENLAYDDSIHRYSKVFLNYLNDWLINAERLGLNRLVNIK</sequence>
<dbReference type="EMBL" id="JAOVZB010000001">
    <property type="protein sequence ID" value="MCV2401646.1"/>
    <property type="molecule type" value="Genomic_DNA"/>
</dbReference>
<proteinExistence type="predicted"/>
<gene>
    <name evidence="6" type="ORF">OFY17_02000</name>
</gene>
<keyword evidence="4" id="KW-0460">Magnesium</keyword>
<dbReference type="Gene3D" id="3.90.79.10">
    <property type="entry name" value="Nucleoside Triphosphate Pyrophosphohydrolase"/>
    <property type="match status" value="1"/>
</dbReference>
<dbReference type="GO" id="GO:0016787">
    <property type="term" value="F:hydrolase activity"/>
    <property type="evidence" value="ECO:0007669"/>
    <property type="project" value="UniProtKB-KW"/>
</dbReference>
<evidence type="ECO:0000256" key="3">
    <source>
        <dbReference type="ARBA" id="ARBA00022801"/>
    </source>
</evidence>
<dbReference type="PROSITE" id="PS51462">
    <property type="entry name" value="NUDIX"/>
    <property type="match status" value="1"/>
</dbReference>